<dbReference type="Proteomes" id="UP000232609">
    <property type="component" value="Chromosome"/>
</dbReference>
<dbReference type="Gene3D" id="3.90.280.10">
    <property type="entry name" value="PEBP-like"/>
    <property type="match status" value="1"/>
</dbReference>
<protein>
    <recommendedName>
        <fullName evidence="4">YbhB/YbcL family Raf kinase inhibitor-like protein</fullName>
    </recommendedName>
</protein>
<evidence type="ECO:0000313" key="3">
    <source>
        <dbReference type="Proteomes" id="UP000232609"/>
    </source>
</evidence>
<accession>A0AAN1M1Y4</accession>
<dbReference type="NCBIfam" id="TIGR00481">
    <property type="entry name" value="YbhB/YbcL family Raf kinase inhibitor-like protein"/>
    <property type="match status" value="1"/>
</dbReference>
<dbReference type="InterPro" id="IPR036610">
    <property type="entry name" value="PEBP-like_sf"/>
</dbReference>
<reference evidence="2 3" key="1">
    <citation type="submission" date="2017-05" db="EMBL/GenBank/DDBJ databases">
        <title>Comparative genomics and methylome analysis of the gut commensal Bifidobacterium breve.</title>
        <authorList>
            <person name="Bottacini F."/>
            <person name="Morrissey R."/>
            <person name="Roberts R.J."/>
            <person name="James K."/>
            <person name="van Breen J."/>
            <person name="Egan M."/>
            <person name="Lambert J."/>
            <person name="van Limpt K."/>
            <person name="Stanton C."/>
            <person name="Knol J."/>
            <person name="O' Connell Motherway M."/>
            <person name="van Sinderen D."/>
        </authorList>
    </citation>
    <scope>NUCLEOTIDE SEQUENCE [LARGE SCALE GENOMIC DNA]</scope>
    <source>
        <strain evidence="2 3">NRBB51</strain>
    </source>
</reference>
<proteinExistence type="inferred from homology"/>
<sequence length="204" mass="22771">MAFELPQTEICNMARDTLVGMKISADFTVIPDDFAKAAAPEYFNGGVPVVSFPFYIDDVNPEACYLHWEFVDPDSIPVCGFEWIHWSVANLPIDALMYDFNDSHALAIPPDFSRQLPAMIPETVQGRNSSASKFLGRSTDPSVIMRYNGPQPPDKDHEYYLQVWATKKPLPGLNQGFWLNELLHALRASGETPDTDGIFLTGKA</sequence>
<dbReference type="InterPro" id="IPR005247">
    <property type="entry name" value="YbhB_YbcL/LppC-like"/>
</dbReference>
<name>A0AAN1M1Y4_BIFBR</name>
<evidence type="ECO:0000256" key="1">
    <source>
        <dbReference type="ARBA" id="ARBA00007120"/>
    </source>
</evidence>
<dbReference type="EMBL" id="CP021392">
    <property type="protein sequence ID" value="AUD80281.1"/>
    <property type="molecule type" value="Genomic_DNA"/>
</dbReference>
<gene>
    <name evidence="2" type="ORF">NRBB51_0168</name>
</gene>
<dbReference type="SUPFAM" id="SSF49777">
    <property type="entry name" value="PEBP-like"/>
    <property type="match status" value="1"/>
</dbReference>
<dbReference type="InterPro" id="IPR008914">
    <property type="entry name" value="PEBP"/>
</dbReference>
<evidence type="ECO:0000313" key="2">
    <source>
        <dbReference type="EMBL" id="AUD80281.1"/>
    </source>
</evidence>
<evidence type="ECO:0008006" key="4">
    <source>
        <dbReference type="Google" id="ProtNLM"/>
    </source>
</evidence>
<dbReference type="AlphaFoldDB" id="A0AAN1M1Y4"/>
<dbReference type="Pfam" id="PF01161">
    <property type="entry name" value="PBP"/>
    <property type="match status" value="1"/>
</dbReference>
<dbReference type="CDD" id="cd00865">
    <property type="entry name" value="PEBP_bact_arch"/>
    <property type="match status" value="1"/>
</dbReference>
<organism evidence="2 3">
    <name type="scientific">Bifidobacterium breve</name>
    <dbReference type="NCBI Taxonomy" id="1685"/>
    <lineage>
        <taxon>Bacteria</taxon>
        <taxon>Bacillati</taxon>
        <taxon>Actinomycetota</taxon>
        <taxon>Actinomycetes</taxon>
        <taxon>Bifidobacteriales</taxon>
        <taxon>Bifidobacteriaceae</taxon>
        <taxon>Bifidobacterium</taxon>
    </lineage>
</organism>
<comment type="similarity">
    <text evidence="1">Belongs to the UPF0098 family.</text>
</comment>